<reference evidence="4 5" key="1">
    <citation type="submission" date="2014-08" db="EMBL/GenBank/DDBJ databases">
        <title>Comparative genomics of the Paenibacillus odorifer group.</title>
        <authorList>
            <person name="den Bakker H.C."/>
            <person name="Tsai Y.-C."/>
            <person name="Martin N."/>
            <person name="Korlach J."/>
            <person name="Wiedmann M."/>
        </authorList>
    </citation>
    <scope>NUCLEOTIDE SEQUENCE [LARGE SCALE GENOMIC DNA]</scope>
    <source>
        <strain evidence="4 5">DSM 14472</strain>
    </source>
</reference>
<dbReference type="Proteomes" id="UP000029507">
    <property type="component" value="Chromosome"/>
</dbReference>
<keyword evidence="1" id="KW-0175">Coiled coil</keyword>
<dbReference type="Pfam" id="PF00395">
    <property type="entry name" value="SLH"/>
    <property type="match status" value="3"/>
</dbReference>
<dbReference type="PANTHER" id="PTHR43308:SF5">
    <property type="entry name" value="S-LAYER PROTEIN _ PEPTIDOGLYCAN ENDO-BETA-N-ACETYLGLUCOSAMINIDASE"/>
    <property type="match status" value="1"/>
</dbReference>
<protein>
    <recommendedName>
        <fullName evidence="3">SLH domain-containing protein</fullName>
    </recommendedName>
</protein>
<dbReference type="STRING" id="169760.PSTEL_24470"/>
<feature type="domain" description="SLH" evidence="3">
    <location>
        <begin position="1202"/>
        <end position="1255"/>
    </location>
</feature>
<keyword evidence="2" id="KW-0732">Signal</keyword>
<dbReference type="PROSITE" id="PS51272">
    <property type="entry name" value="SLH"/>
    <property type="match status" value="3"/>
</dbReference>
<dbReference type="RefSeq" id="WP_038699122.1">
    <property type="nucleotide sequence ID" value="NZ_CP009286.1"/>
</dbReference>
<feature type="domain" description="SLH" evidence="3">
    <location>
        <begin position="1256"/>
        <end position="1312"/>
    </location>
</feature>
<feature type="chain" id="PRO_5039229116" description="SLH domain-containing protein" evidence="2">
    <location>
        <begin position="29"/>
        <end position="1312"/>
    </location>
</feature>
<dbReference type="EMBL" id="CP009286">
    <property type="protein sequence ID" value="AIQ65790.1"/>
    <property type="molecule type" value="Genomic_DNA"/>
</dbReference>
<accession>A0A089M062</accession>
<dbReference type="InterPro" id="IPR001119">
    <property type="entry name" value="SLH_dom"/>
</dbReference>
<dbReference type="Gene3D" id="2.60.220.30">
    <property type="match status" value="1"/>
</dbReference>
<dbReference type="InterPro" id="IPR051465">
    <property type="entry name" value="Cell_Envelope_Struct_Comp"/>
</dbReference>
<name>A0A089M062_9BACL</name>
<evidence type="ECO:0000259" key="3">
    <source>
        <dbReference type="PROSITE" id="PS51272"/>
    </source>
</evidence>
<dbReference type="KEGG" id="pste:PSTEL_24470"/>
<keyword evidence="5" id="KW-1185">Reference proteome</keyword>
<feature type="domain" description="SLH" evidence="3">
    <location>
        <begin position="1138"/>
        <end position="1201"/>
    </location>
</feature>
<evidence type="ECO:0000313" key="4">
    <source>
        <dbReference type="EMBL" id="AIQ65790.1"/>
    </source>
</evidence>
<evidence type="ECO:0000256" key="1">
    <source>
        <dbReference type="SAM" id="Coils"/>
    </source>
</evidence>
<sequence length="1312" mass="137867">MNTKPCKSRVMLRAMLALTLLMPILGQAGLTEKAAAAEYDDSMDFPMARSSWAAAKYQTTMVSGITEYDNTSVIVDSAGDYVSTLSLSLQDTDELGLNPDELSGDAAAEITGLVVKTSDADGVMKKVWANGLYAVSGSSSCTIDFQNVAELKDGTFVAVGEILTKNSGAADPHPVVLKDYIGGSWNVNVYPGTSGLSEIGDALIMRMDASGHVLGVTALGGSGDEILRSVKATADGGFIAVGTSSSQDGDFEVNSRGKTDGIVVKYTADGTREWLQNLGGSQDDSLNSIVELPNGGGYAVVGSSSSASLNTKPEASDYGPASLAPANATIVERGLTARLDAEGKLIWGKSYIPVIYSTVLNDAAISEDGSVMTVAGVALYPRYTSTALQYDLGTGELLRVKTYSRPEDSVFAGSSEQWQDTLSAVVPAPGGGYLFMGQALGLTGDFAGKVADSPTGAADPKGGEPLDFVVIKTDDQLNMEWLGFYGGTGHEEIRNWGGTFSFLHTLAATPDGFVLAGYSITAPGEQLDGDFAQAGAAPAGISKPFYNDTGQLLSGGTYSVIARFTFDWDNDGVINSRDLYPDDTDYSIPFGADANKLNLNAAPAREFRAEGITQSDLEDLPPTVNVDVYTDRANITMPVAALDRILGSRGRTVVIDSTYLDSPWNGLSSLLPAGQQIEAAVDVSANLDGAAIRDFGTEARVTLSVYLPGDYSRLRVYSYNSDGSSSTALSRISTADFSGTSGVAFLTAKPGVYLITGPNADQLAADSVIAQIAALPSQVSIAQTELVTNARAAYEGLAPSQQSLVTNYPLLVNAEQQLADMADLREQLIAINPVIAKFSNLPDAGAVTLDDQAMIEEARAAYEALTDRQKELVQSGDNLAMYNRLLEAEAALQELQLEHDTEIANVVVSAIAALPSLVSLADQNAVAAVRAQYDALTPSQQTLVTNYVKLQSAEAQINIQLTQNSALKSQVNDLTSSLVQVMNRNRDLIASGGPAASTSGSASVTPALGGSISLGSGAAVEIPPGALNGSAKVKVGISEVASPPMAPFTLTAVSATFEFTVGSGSSYTFAKPVMITLPFDSSKVAKGREAAIYYYDTSTSKWVRVGGTVNGNQITASVYHFTKFAVFAEISADLLGTGELAPLNDIEGHWANRYIQELRQRGTISGYPDGTFKPNKSISRAEFAALVVKSLSLAGTGTADFNDIGQHWAREMIRTAANYQIVNGYPDGRFLPDQPVSREEMVAMAVYAFQLTGGNELQFADNAEISDWAKSAVGAAVKAGIVSGQQGNKFAPKSAATRAEAVTLLAKAMQLR</sequence>
<feature type="coiled-coil region" evidence="1">
    <location>
        <begin position="855"/>
        <end position="905"/>
    </location>
</feature>
<evidence type="ECO:0000313" key="5">
    <source>
        <dbReference type="Proteomes" id="UP000029507"/>
    </source>
</evidence>
<dbReference type="HOGENOM" id="CLU_260582_0_0_9"/>
<organism evidence="4 5">
    <name type="scientific">Paenibacillus stellifer</name>
    <dbReference type="NCBI Taxonomy" id="169760"/>
    <lineage>
        <taxon>Bacteria</taxon>
        <taxon>Bacillati</taxon>
        <taxon>Bacillota</taxon>
        <taxon>Bacilli</taxon>
        <taxon>Bacillales</taxon>
        <taxon>Paenibacillaceae</taxon>
        <taxon>Paenibacillus</taxon>
    </lineage>
</organism>
<proteinExistence type="predicted"/>
<evidence type="ECO:0000256" key="2">
    <source>
        <dbReference type="SAM" id="SignalP"/>
    </source>
</evidence>
<gene>
    <name evidence="4" type="ORF">PSTEL_24470</name>
</gene>
<feature type="signal peptide" evidence="2">
    <location>
        <begin position="1"/>
        <end position="28"/>
    </location>
</feature>
<dbReference type="PANTHER" id="PTHR43308">
    <property type="entry name" value="OUTER MEMBRANE PROTEIN ALPHA-RELATED"/>
    <property type="match status" value="1"/>
</dbReference>